<organism evidence="1 2">
    <name type="scientific">Carnegiea gigantea</name>
    <dbReference type="NCBI Taxonomy" id="171969"/>
    <lineage>
        <taxon>Eukaryota</taxon>
        <taxon>Viridiplantae</taxon>
        <taxon>Streptophyta</taxon>
        <taxon>Embryophyta</taxon>
        <taxon>Tracheophyta</taxon>
        <taxon>Spermatophyta</taxon>
        <taxon>Magnoliopsida</taxon>
        <taxon>eudicotyledons</taxon>
        <taxon>Gunneridae</taxon>
        <taxon>Pentapetalae</taxon>
        <taxon>Caryophyllales</taxon>
        <taxon>Cactineae</taxon>
        <taxon>Cactaceae</taxon>
        <taxon>Cactoideae</taxon>
        <taxon>Echinocereeae</taxon>
        <taxon>Carnegiea</taxon>
    </lineage>
</organism>
<proteinExistence type="predicted"/>
<gene>
    <name evidence="1" type="ORF">Cgig2_006824</name>
</gene>
<evidence type="ECO:0000313" key="1">
    <source>
        <dbReference type="EMBL" id="KAJ8429083.1"/>
    </source>
</evidence>
<dbReference type="EMBL" id="JAKOGI010000939">
    <property type="protein sequence ID" value="KAJ8429083.1"/>
    <property type="molecule type" value="Genomic_DNA"/>
</dbReference>
<dbReference type="Proteomes" id="UP001153076">
    <property type="component" value="Unassembled WGS sequence"/>
</dbReference>
<protein>
    <submittedName>
        <fullName evidence="1">Uncharacterized protein</fullName>
    </submittedName>
</protein>
<evidence type="ECO:0000313" key="2">
    <source>
        <dbReference type="Proteomes" id="UP001153076"/>
    </source>
</evidence>
<reference evidence="1" key="1">
    <citation type="submission" date="2022-04" db="EMBL/GenBank/DDBJ databases">
        <title>Carnegiea gigantea Genome sequencing and assembly v2.</title>
        <authorList>
            <person name="Copetti D."/>
            <person name="Sanderson M.J."/>
            <person name="Burquez A."/>
            <person name="Wojciechowski M.F."/>
        </authorList>
    </citation>
    <scope>NUCLEOTIDE SEQUENCE</scope>
    <source>
        <strain evidence="1">SGP5-SGP5p</strain>
        <tissue evidence="1">Aerial part</tissue>
    </source>
</reference>
<name>A0A9Q1JQA7_9CARY</name>
<accession>A0A9Q1JQA7</accession>
<dbReference type="AlphaFoldDB" id="A0A9Q1JQA7"/>
<keyword evidence="2" id="KW-1185">Reference proteome</keyword>
<sequence length="155" mass="17573">MARVIYVLKRTSSTFTLYFAVSTLTGMSSSSVFKQELNDAPSNSFNELMSPNVGVIVTGFQRLIIECKKYAEAVFCNRARQLQPKGCIKINSNVAVIGDQVNLGKLVRDFERRVQELGVKRLQVTWSLEMTKAAVVRVALKHVRRYEKVITTRLR</sequence>
<comment type="caution">
    <text evidence="1">The sequence shown here is derived from an EMBL/GenBank/DDBJ whole genome shotgun (WGS) entry which is preliminary data.</text>
</comment>